<evidence type="ECO:0000313" key="2">
    <source>
        <dbReference type="EMBL" id="OPJ66022.1"/>
    </source>
</evidence>
<reference evidence="2 3" key="1">
    <citation type="submission" date="2016-02" db="EMBL/GenBank/DDBJ databases">
        <title>Band-tailed pigeon sequencing and assembly.</title>
        <authorList>
            <person name="Soares A.E."/>
            <person name="Novak B.J."/>
            <person name="Rice E.S."/>
            <person name="O'Connell B."/>
            <person name="Chang D."/>
            <person name="Weber S."/>
            <person name="Shapiro B."/>
        </authorList>
    </citation>
    <scope>NUCLEOTIDE SEQUENCE [LARGE SCALE GENOMIC DNA]</scope>
    <source>
        <strain evidence="2">BTP2013</strain>
        <tissue evidence="2">Blood</tissue>
    </source>
</reference>
<gene>
    <name evidence="2" type="ORF">AV530_004413</name>
</gene>
<comment type="caution">
    <text evidence="2">The sequence shown here is derived from an EMBL/GenBank/DDBJ whole genome shotgun (WGS) entry which is preliminary data.</text>
</comment>
<evidence type="ECO:0000256" key="1">
    <source>
        <dbReference type="SAM" id="MobiDB-lite"/>
    </source>
</evidence>
<dbReference type="EMBL" id="LSYS01009631">
    <property type="protein sequence ID" value="OPJ66022.1"/>
    <property type="molecule type" value="Genomic_DNA"/>
</dbReference>
<keyword evidence="3" id="KW-1185">Reference proteome</keyword>
<sequence length="69" mass="7937">MDVRDDPYRRHGMFFISRGDPAPAPFSFSSSRWDPFAMGPEQHKHHPEQHKHHAPGDGFCGTVTLPRHM</sequence>
<feature type="region of interest" description="Disordered" evidence="1">
    <location>
        <begin position="33"/>
        <end position="69"/>
    </location>
</feature>
<accession>A0A1V4J152</accession>
<protein>
    <submittedName>
        <fullName evidence="2">Uncharacterized protein</fullName>
    </submittedName>
</protein>
<feature type="compositionally biased region" description="Basic residues" evidence="1">
    <location>
        <begin position="43"/>
        <end position="53"/>
    </location>
</feature>
<dbReference type="Proteomes" id="UP000190648">
    <property type="component" value="Unassembled WGS sequence"/>
</dbReference>
<evidence type="ECO:0000313" key="3">
    <source>
        <dbReference type="Proteomes" id="UP000190648"/>
    </source>
</evidence>
<organism evidence="2 3">
    <name type="scientific">Patagioenas fasciata monilis</name>
    <dbReference type="NCBI Taxonomy" id="372326"/>
    <lineage>
        <taxon>Eukaryota</taxon>
        <taxon>Metazoa</taxon>
        <taxon>Chordata</taxon>
        <taxon>Craniata</taxon>
        <taxon>Vertebrata</taxon>
        <taxon>Euteleostomi</taxon>
        <taxon>Archelosauria</taxon>
        <taxon>Archosauria</taxon>
        <taxon>Dinosauria</taxon>
        <taxon>Saurischia</taxon>
        <taxon>Theropoda</taxon>
        <taxon>Coelurosauria</taxon>
        <taxon>Aves</taxon>
        <taxon>Neognathae</taxon>
        <taxon>Neoaves</taxon>
        <taxon>Columbimorphae</taxon>
        <taxon>Columbiformes</taxon>
        <taxon>Columbidae</taxon>
        <taxon>Patagioenas</taxon>
    </lineage>
</organism>
<proteinExistence type="predicted"/>
<name>A0A1V4J152_PATFA</name>
<dbReference type="AlphaFoldDB" id="A0A1V4J152"/>